<dbReference type="GO" id="GO:0004674">
    <property type="term" value="F:protein serine/threonine kinase activity"/>
    <property type="evidence" value="ECO:0007669"/>
    <property type="project" value="UniProtKB-EC"/>
</dbReference>
<keyword evidence="2" id="KW-0808">Transferase</keyword>
<dbReference type="Pfam" id="PF14032">
    <property type="entry name" value="PknH_C"/>
    <property type="match status" value="1"/>
</dbReference>
<dbReference type="AlphaFoldDB" id="A0A498Q688"/>
<keyword evidence="2" id="KW-0418">Kinase</keyword>
<evidence type="ECO:0000313" key="2">
    <source>
        <dbReference type="EMBL" id="VBA39310.1"/>
    </source>
</evidence>
<dbReference type="InterPro" id="IPR038232">
    <property type="entry name" value="PknH-like_Extracell_sf"/>
</dbReference>
<dbReference type="InterPro" id="IPR026954">
    <property type="entry name" value="PknH-like_Extracell"/>
</dbReference>
<keyword evidence="3" id="KW-1185">Reference proteome</keyword>
<dbReference type="OrthoDB" id="1551126at2"/>
<organism evidence="2 3">
    <name type="scientific">Mycobacterium innocens</name>
    <dbReference type="NCBI Taxonomy" id="2341083"/>
    <lineage>
        <taxon>Bacteria</taxon>
        <taxon>Bacillati</taxon>
        <taxon>Actinomycetota</taxon>
        <taxon>Actinomycetes</taxon>
        <taxon>Mycobacteriales</taxon>
        <taxon>Mycobacteriaceae</taxon>
        <taxon>Mycobacterium</taxon>
    </lineage>
</organism>
<evidence type="ECO:0000313" key="3">
    <source>
        <dbReference type="Proteomes" id="UP000267289"/>
    </source>
</evidence>
<protein>
    <submittedName>
        <fullName evidence="2">Serine/threonine-protein kinase PknH</fullName>
        <ecNumber evidence="2">2.7.11.1</ecNumber>
    </submittedName>
</protein>
<accession>A0A498Q688</accession>
<dbReference type="EMBL" id="UPHQ01000114">
    <property type="protein sequence ID" value="VBA39310.1"/>
    <property type="molecule type" value="Genomic_DNA"/>
</dbReference>
<reference evidence="2 3" key="1">
    <citation type="submission" date="2018-09" db="EMBL/GenBank/DDBJ databases">
        <authorList>
            <person name="Tagini F."/>
        </authorList>
    </citation>
    <scope>NUCLEOTIDE SEQUENCE [LARGE SCALE GENOMIC DNA]</scope>
    <source>
        <strain evidence="2 3">MK13</strain>
    </source>
</reference>
<evidence type="ECO:0000259" key="1">
    <source>
        <dbReference type="Pfam" id="PF14032"/>
    </source>
</evidence>
<dbReference type="Proteomes" id="UP000267289">
    <property type="component" value="Unassembled WGS sequence"/>
</dbReference>
<feature type="domain" description="PknH-like extracellular" evidence="1">
    <location>
        <begin position="2"/>
        <end position="74"/>
    </location>
</feature>
<name>A0A498Q688_9MYCO</name>
<dbReference type="RefSeq" id="WP_075544796.1">
    <property type="nucleotide sequence ID" value="NZ_UPHQ01000114.1"/>
</dbReference>
<dbReference type="EC" id="2.7.11.1" evidence="2"/>
<sequence length="79" mass="8528">MYAGSGQTAVRAQVLYELGPYREHFVGQAAVAFPSADEASRFVQNSAGKWKNCANQTVTVTLSDGRTSRWTFASLNGTP</sequence>
<dbReference type="Gene3D" id="3.40.1000.70">
    <property type="entry name" value="PknH-like extracellular domain"/>
    <property type="match status" value="1"/>
</dbReference>
<gene>
    <name evidence="2" type="primary">pknH_7</name>
    <name evidence="2" type="ORF">LAUMK13_02535</name>
</gene>
<proteinExistence type="predicted"/>